<comment type="caution">
    <text evidence="7">The sequence shown here is derived from an EMBL/GenBank/DDBJ whole genome shotgun (WGS) entry which is preliminary data.</text>
</comment>
<dbReference type="Pfam" id="PF01078">
    <property type="entry name" value="Mg_chelatase"/>
    <property type="match status" value="1"/>
</dbReference>
<dbReference type="Proteomes" id="UP000282654">
    <property type="component" value="Unassembled WGS sequence"/>
</dbReference>
<dbReference type="PANTHER" id="PTHR35023:SF1">
    <property type="entry name" value="MG-PROTOPORPHYRIN IX CHELATASE"/>
    <property type="match status" value="1"/>
</dbReference>
<keyword evidence="3" id="KW-0067">ATP-binding</keyword>
<dbReference type="SMART" id="SM00327">
    <property type="entry name" value="VWA"/>
    <property type="match status" value="1"/>
</dbReference>
<dbReference type="InterPro" id="IPR027417">
    <property type="entry name" value="P-loop_NTPase"/>
</dbReference>
<dbReference type="AlphaFoldDB" id="A0A3N5AT85"/>
<organism evidence="7 8">
    <name type="scientific">Thermodesulfitimonas autotrophica</name>
    <dbReference type="NCBI Taxonomy" id="1894989"/>
    <lineage>
        <taxon>Bacteria</taxon>
        <taxon>Bacillati</taxon>
        <taxon>Bacillota</taxon>
        <taxon>Clostridia</taxon>
        <taxon>Thermoanaerobacterales</taxon>
        <taxon>Thermoanaerobacteraceae</taxon>
        <taxon>Thermodesulfitimonas</taxon>
    </lineage>
</organism>
<dbReference type="Gene3D" id="1.10.8.80">
    <property type="entry name" value="Magnesium chelatase subunit I, C-Terminal domain"/>
    <property type="match status" value="1"/>
</dbReference>
<dbReference type="InterPro" id="IPR041702">
    <property type="entry name" value="BchD/ChlD_VWA"/>
</dbReference>
<evidence type="ECO:0000256" key="2">
    <source>
        <dbReference type="ARBA" id="ARBA00022741"/>
    </source>
</evidence>
<dbReference type="InterPro" id="IPR041628">
    <property type="entry name" value="ChlI/MoxR_AAA_lid"/>
</dbReference>
<keyword evidence="2" id="KW-0547">Nucleotide-binding</keyword>
<dbReference type="SUPFAM" id="SSF53300">
    <property type="entry name" value="vWA-like"/>
    <property type="match status" value="1"/>
</dbReference>
<dbReference type="OrthoDB" id="9775079at2"/>
<dbReference type="CDD" id="cd01451">
    <property type="entry name" value="vWA_Magnesium_chelatase"/>
    <property type="match status" value="1"/>
</dbReference>
<evidence type="ECO:0000256" key="1">
    <source>
        <dbReference type="ARBA" id="ARBA00005799"/>
    </source>
</evidence>
<keyword evidence="8" id="KW-1185">Reference proteome</keyword>
<comment type="similarity">
    <text evidence="1">Belongs to the Mg-chelatase subunits D/I family.</text>
</comment>
<dbReference type="InterPro" id="IPR003593">
    <property type="entry name" value="AAA+_ATPase"/>
</dbReference>
<dbReference type="PROSITE" id="PS50234">
    <property type="entry name" value="VWFA"/>
    <property type="match status" value="1"/>
</dbReference>
<evidence type="ECO:0000256" key="3">
    <source>
        <dbReference type="ARBA" id="ARBA00022840"/>
    </source>
</evidence>
<dbReference type="NCBIfam" id="TIGR02442">
    <property type="entry name" value="Cob-chelat-sub"/>
    <property type="match status" value="1"/>
</dbReference>
<evidence type="ECO:0000313" key="7">
    <source>
        <dbReference type="EMBL" id="RPF46850.1"/>
    </source>
</evidence>
<dbReference type="InterPro" id="IPR002035">
    <property type="entry name" value="VWF_A"/>
</dbReference>
<dbReference type="SUPFAM" id="SSF52540">
    <property type="entry name" value="P-loop containing nucleoside triphosphate hydrolases"/>
    <property type="match status" value="1"/>
</dbReference>
<feature type="region of interest" description="Disordered" evidence="5">
    <location>
        <begin position="323"/>
        <end position="395"/>
    </location>
</feature>
<dbReference type="Gene3D" id="3.40.50.410">
    <property type="entry name" value="von Willebrand factor, type A domain"/>
    <property type="match status" value="1"/>
</dbReference>
<dbReference type="Pfam" id="PF17863">
    <property type="entry name" value="AAA_lid_2"/>
    <property type="match status" value="1"/>
</dbReference>
<feature type="domain" description="VWFA" evidence="6">
    <location>
        <begin position="493"/>
        <end position="675"/>
    </location>
</feature>
<dbReference type="SMART" id="SM00382">
    <property type="entry name" value="AAA"/>
    <property type="match status" value="1"/>
</dbReference>
<gene>
    <name evidence="7" type="ORF">EDD75_1111</name>
</gene>
<sequence>MAEYRRYVYPFTAIIGQEELKLALILNAINPLVGGVLVRGEKGTAKSTAVRAFAALLPPLRVVAGCPCNCDPEDEVALCPFCRERLAAGEPLLPVTRPVPVVDLPVSATEDRLVGSLDFEQALRYGQRRFEPGILARANRGIIYVDEVNLLDDHLVDLLLDAAASGVNVVEREGISFAHPARFILVGTMNPEEGELRPQLLDRFGLCVPVAAVRDPAARAAITRRREAYDADPLGFTQAFAPQEEELRQRLAAARVRLAAVVVSEAAVERATELAAEAFCAGQRAEIVLVQAAWALAAWEGRDAATPADVERVAELVLYHRRREAPPPPPAQQPEEEQQEEPPEPEQPGEPEKPEAQEEQEKDEAPPPPEKGEEREEAGEEREEKEAPASPPPAAAAETVFAVGEPFPVRRLDHGRDRILRKGSGRRSRTLTPTRAGRYVRATARQGRNDLAFDATLRAAAPYQQRREKNGLAIAVAPDDIREKVREKRVGNFLLFVVDASGSMGAERRMVAAKGAVLSLLLDAYQKRDRVGLIAFKGEQAAVLLPPTNSVELAHRCLEELPTGGRTPLAAGLLQAYEVARAHLFKNPNLSPLLIIVSDGRGNVGLANGKPLEEAWRVAALIREEQRIKSLVVDVEKEGVLSFGLARRLAAALGATYFRVEDLKADVLVAAVRAITEVGG</sequence>
<evidence type="ECO:0000256" key="4">
    <source>
        <dbReference type="ARBA" id="ARBA00030759"/>
    </source>
</evidence>
<evidence type="ECO:0000256" key="5">
    <source>
        <dbReference type="SAM" id="MobiDB-lite"/>
    </source>
</evidence>
<dbReference type="InterPro" id="IPR000523">
    <property type="entry name" value="Mg_chelatse_chII-like_cat_dom"/>
</dbReference>
<dbReference type="Pfam" id="PF13519">
    <property type="entry name" value="VWA_2"/>
    <property type="match status" value="1"/>
</dbReference>
<dbReference type="PANTHER" id="PTHR35023">
    <property type="entry name" value="CHELATASE-RELATED"/>
    <property type="match status" value="1"/>
</dbReference>
<dbReference type="Gene3D" id="3.40.50.300">
    <property type="entry name" value="P-loop containing nucleotide triphosphate hydrolases"/>
    <property type="match status" value="1"/>
</dbReference>
<protein>
    <recommendedName>
        <fullName evidence="4">Mg-protoporphyrin IX chelatase</fullName>
    </recommendedName>
</protein>
<dbReference type="GO" id="GO:0005524">
    <property type="term" value="F:ATP binding"/>
    <property type="evidence" value="ECO:0007669"/>
    <property type="project" value="UniProtKB-KW"/>
</dbReference>
<dbReference type="InterPro" id="IPR012804">
    <property type="entry name" value="Cob_chelat_sub_put"/>
</dbReference>
<reference evidence="7 8" key="1">
    <citation type="submission" date="2018-11" db="EMBL/GenBank/DDBJ databases">
        <title>Genomic Encyclopedia of Type Strains, Phase IV (KMG-IV): sequencing the most valuable type-strain genomes for metagenomic binning, comparative biology and taxonomic classification.</title>
        <authorList>
            <person name="Goeker M."/>
        </authorList>
    </citation>
    <scope>NUCLEOTIDE SEQUENCE [LARGE SCALE GENOMIC DNA]</scope>
    <source>
        <strain evidence="7 8">DSM 102936</strain>
    </source>
</reference>
<dbReference type="EMBL" id="RKRE01000002">
    <property type="protein sequence ID" value="RPF46850.1"/>
    <property type="molecule type" value="Genomic_DNA"/>
</dbReference>
<feature type="compositionally biased region" description="Acidic residues" evidence="5">
    <location>
        <begin position="334"/>
        <end position="349"/>
    </location>
</feature>
<evidence type="ECO:0000313" key="8">
    <source>
        <dbReference type="Proteomes" id="UP000282654"/>
    </source>
</evidence>
<proteinExistence type="inferred from homology"/>
<dbReference type="RefSeq" id="WP_123929236.1">
    <property type="nucleotide sequence ID" value="NZ_RKRE01000002.1"/>
</dbReference>
<dbReference type="InterPro" id="IPR036465">
    <property type="entry name" value="vWFA_dom_sf"/>
</dbReference>
<evidence type="ECO:0000259" key="6">
    <source>
        <dbReference type="PROSITE" id="PS50234"/>
    </source>
</evidence>
<accession>A0A3N5AT85</accession>
<name>A0A3N5AT85_9THEO</name>
<dbReference type="InterPro" id="IPR052989">
    <property type="entry name" value="Mg-chelatase_DI-like"/>
</dbReference>